<reference evidence="1 2" key="1">
    <citation type="submission" date="2014-02" db="EMBL/GenBank/DDBJ databases">
        <title>The small core and large imbalanced accessory genome model reveals a collaborative survival strategy of Sorangium cellulosum strains in nature.</title>
        <authorList>
            <person name="Han K."/>
            <person name="Peng R."/>
            <person name="Blom J."/>
            <person name="Li Y.-Z."/>
        </authorList>
    </citation>
    <scope>NUCLEOTIDE SEQUENCE [LARGE SCALE GENOMIC DNA]</scope>
    <source>
        <strain evidence="1 2">So0008-312</strain>
    </source>
</reference>
<dbReference type="OrthoDB" id="2656750at2"/>
<dbReference type="EMBL" id="JEMA01000455">
    <property type="protein sequence ID" value="KYF69655.1"/>
    <property type="molecule type" value="Genomic_DNA"/>
</dbReference>
<evidence type="ECO:0000313" key="1">
    <source>
        <dbReference type="EMBL" id="KYF69655.1"/>
    </source>
</evidence>
<proteinExistence type="predicted"/>
<protein>
    <submittedName>
        <fullName evidence="1">Uncharacterized protein</fullName>
    </submittedName>
</protein>
<dbReference type="RefSeq" id="WP_061608182.1">
    <property type="nucleotide sequence ID" value="NZ_JEMA01000455.1"/>
</dbReference>
<accession>A0A150QNS3</accession>
<organism evidence="1 2">
    <name type="scientific">Sorangium cellulosum</name>
    <name type="common">Polyangium cellulosum</name>
    <dbReference type="NCBI Taxonomy" id="56"/>
    <lineage>
        <taxon>Bacteria</taxon>
        <taxon>Pseudomonadati</taxon>
        <taxon>Myxococcota</taxon>
        <taxon>Polyangia</taxon>
        <taxon>Polyangiales</taxon>
        <taxon>Polyangiaceae</taxon>
        <taxon>Sorangium</taxon>
    </lineage>
</organism>
<dbReference type="AlphaFoldDB" id="A0A150QNS3"/>
<comment type="caution">
    <text evidence="1">The sequence shown here is derived from an EMBL/GenBank/DDBJ whole genome shotgun (WGS) entry which is preliminary data.</text>
</comment>
<evidence type="ECO:0000313" key="2">
    <source>
        <dbReference type="Proteomes" id="UP000075260"/>
    </source>
</evidence>
<sequence length="107" mass="12019">MPVLLVAYEIHPHEETASAEKLAADRRSAIREFVERHNGQRLSESAYAIDVTDPVHVFAETVLKMAWDCDELYVIPLAAFHAPLPALFSCGPGRARTWLLQRLRPPA</sequence>
<name>A0A150QNS3_SORCE</name>
<dbReference type="Proteomes" id="UP000075260">
    <property type="component" value="Unassembled WGS sequence"/>
</dbReference>
<gene>
    <name evidence="1" type="ORF">BE15_25720</name>
</gene>